<dbReference type="GO" id="GO:0004521">
    <property type="term" value="F:RNA endonuclease activity"/>
    <property type="evidence" value="ECO:0007669"/>
    <property type="project" value="InterPro"/>
</dbReference>
<comment type="caution">
    <text evidence="1">The sequence shown here is derived from an EMBL/GenBank/DDBJ whole genome shotgun (WGS) entry which is preliminary data.</text>
</comment>
<keyword evidence="2" id="KW-1185">Reference proteome</keyword>
<protein>
    <submittedName>
        <fullName evidence="1">Uncharacterized protein</fullName>
    </submittedName>
</protein>
<sequence>MKFYYVRKQYLKYLNGLDTHIINNVQIIGFPLRINKRGYFIPISLSKKEDPQKNHHQQFLECMIFIEINIMENVYF</sequence>
<evidence type="ECO:0000313" key="1">
    <source>
        <dbReference type="EMBL" id="PST43330.1"/>
    </source>
</evidence>
<dbReference type="EMBL" id="PYLQ01000001">
    <property type="protein sequence ID" value="PST43330.1"/>
    <property type="molecule type" value="Genomic_DNA"/>
</dbReference>
<reference evidence="1 2" key="1">
    <citation type="journal article" date="2019" name="Int. J. Syst. Evol. Microbiol.">
        <title>Faecalibacillus intestinalis gen. nov., sp. nov. and Faecalibacillus faecis sp. nov., isolated from human faeces.</title>
        <authorList>
            <person name="Seo B."/>
            <person name="Jeon K."/>
            <person name="Baek I."/>
            <person name="Lee Y.M."/>
            <person name="Baek K."/>
            <person name="Ko G."/>
        </authorList>
    </citation>
    <scope>NUCLEOTIDE SEQUENCE [LARGE SCALE GENOMIC DNA]</scope>
    <source>
        <strain evidence="1 2">SNUG30099</strain>
    </source>
</reference>
<dbReference type="Proteomes" id="UP000240974">
    <property type="component" value="Unassembled WGS sequence"/>
</dbReference>
<name>A0A2T3G702_9FIRM</name>
<accession>A0A2T3G702</accession>
<dbReference type="Gene3D" id="3.10.129.130">
    <property type="match status" value="1"/>
</dbReference>
<evidence type="ECO:0000313" key="2">
    <source>
        <dbReference type="Proteomes" id="UP000240974"/>
    </source>
</evidence>
<dbReference type="Pfam" id="PF13958">
    <property type="entry name" value="ToxN_toxin"/>
    <property type="match status" value="1"/>
</dbReference>
<dbReference type="InterPro" id="IPR053735">
    <property type="entry name" value="Type_III_TA_endoRNase"/>
</dbReference>
<gene>
    <name evidence="1" type="ORF">C7U54_01065</name>
</gene>
<dbReference type="GO" id="GO:0003723">
    <property type="term" value="F:RNA binding"/>
    <property type="evidence" value="ECO:0007669"/>
    <property type="project" value="InterPro"/>
</dbReference>
<organism evidence="1 2">
    <name type="scientific">Faecalibacillus intestinalis</name>
    <dbReference type="NCBI Taxonomy" id="1982626"/>
    <lineage>
        <taxon>Bacteria</taxon>
        <taxon>Bacillati</taxon>
        <taxon>Bacillota</taxon>
        <taxon>Erysipelotrichia</taxon>
        <taxon>Erysipelotrichales</taxon>
        <taxon>Coprobacillaceae</taxon>
        <taxon>Faecalibacillus</taxon>
    </lineage>
</organism>
<dbReference type="InterPro" id="IPR025911">
    <property type="entry name" value="ToxN/AbiQ_toxin"/>
</dbReference>
<proteinExistence type="predicted"/>
<dbReference type="AlphaFoldDB" id="A0A2T3G702"/>